<name>A0A645EXV1_9ZZZZ</name>
<sequence length="83" mass="9523">MGGKQDGMHIAKISFLDFLGGHQTGRKNGGVVTRLFELFHALGRHCYLFEHNCTDTVFLRIFRIGLLQIRINIKLLFRIVLIP</sequence>
<dbReference type="AlphaFoldDB" id="A0A645EXV1"/>
<gene>
    <name evidence="1" type="ORF">SDC9_154135</name>
</gene>
<proteinExistence type="predicted"/>
<protein>
    <submittedName>
        <fullName evidence="1">Uncharacterized protein</fullName>
    </submittedName>
</protein>
<dbReference type="EMBL" id="VSSQ01052824">
    <property type="protein sequence ID" value="MPN06878.1"/>
    <property type="molecule type" value="Genomic_DNA"/>
</dbReference>
<evidence type="ECO:0000313" key="1">
    <source>
        <dbReference type="EMBL" id="MPN06878.1"/>
    </source>
</evidence>
<accession>A0A645EXV1</accession>
<reference evidence="1" key="1">
    <citation type="submission" date="2019-08" db="EMBL/GenBank/DDBJ databases">
        <authorList>
            <person name="Kucharzyk K."/>
            <person name="Murdoch R.W."/>
            <person name="Higgins S."/>
            <person name="Loffler F."/>
        </authorList>
    </citation>
    <scope>NUCLEOTIDE SEQUENCE</scope>
</reference>
<organism evidence="1">
    <name type="scientific">bioreactor metagenome</name>
    <dbReference type="NCBI Taxonomy" id="1076179"/>
    <lineage>
        <taxon>unclassified sequences</taxon>
        <taxon>metagenomes</taxon>
        <taxon>ecological metagenomes</taxon>
    </lineage>
</organism>
<comment type="caution">
    <text evidence="1">The sequence shown here is derived from an EMBL/GenBank/DDBJ whole genome shotgun (WGS) entry which is preliminary data.</text>
</comment>